<reference evidence="2 3" key="1">
    <citation type="journal article" date="2005" name="PLoS Biol.">
        <title>The genomes of Oryza sativa: a history of duplications.</title>
        <authorList>
            <person name="Yu J."/>
            <person name="Wang J."/>
            <person name="Lin W."/>
            <person name="Li S."/>
            <person name="Li H."/>
            <person name="Zhou J."/>
            <person name="Ni P."/>
            <person name="Dong W."/>
            <person name="Hu S."/>
            <person name="Zeng C."/>
            <person name="Zhang J."/>
            <person name="Zhang Y."/>
            <person name="Li R."/>
            <person name="Xu Z."/>
            <person name="Li S."/>
            <person name="Li X."/>
            <person name="Zheng H."/>
            <person name="Cong L."/>
            <person name="Lin L."/>
            <person name="Yin J."/>
            <person name="Geng J."/>
            <person name="Li G."/>
            <person name="Shi J."/>
            <person name="Liu J."/>
            <person name="Lv H."/>
            <person name="Li J."/>
            <person name="Wang J."/>
            <person name="Deng Y."/>
            <person name="Ran L."/>
            <person name="Shi X."/>
            <person name="Wang X."/>
            <person name="Wu Q."/>
            <person name="Li C."/>
            <person name="Ren X."/>
            <person name="Wang J."/>
            <person name="Wang X."/>
            <person name="Li D."/>
            <person name="Liu D."/>
            <person name="Zhang X."/>
            <person name="Ji Z."/>
            <person name="Zhao W."/>
            <person name="Sun Y."/>
            <person name="Zhang Z."/>
            <person name="Bao J."/>
            <person name="Han Y."/>
            <person name="Dong L."/>
            <person name="Ji J."/>
            <person name="Chen P."/>
            <person name="Wu S."/>
            <person name="Liu J."/>
            <person name="Xiao Y."/>
            <person name="Bu D."/>
            <person name="Tan J."/>
            <person name="Yang L."/>
            <person name="Ye C."/>
            <person name="Zhang J."/>
            <person name="Xu J."/>
            <person name="Zhou Y."/>
            <person name="Yu Y."/>
            <person name="Zhang B."/>
            <person name="Zhuang S."/>
            <person name="Wei H."/>
            <person name="Liu B."/>
            <person name="Lei M."/>
            <person name="Yu H."/>
            <person name="Li Y."/>
            <person name="Xu H."/>
            <person name="Wei S."/>
            <person name="He X."/>
            <person name="Fang L."/>
            <person name="Zhang Z."/>
            <person name="Zhang Y."/>
            <person name="Huang X."/>
            <person name="Su Z."/>
            <person name="Tong W."/>
            <person name="Li J."/>
            <person name="Tong Z."/>
            <person name="Li S."/>
            <person name="Ye J."/>
            <person name="Wang L."/>
            <person name="Fang L."/>
            <person name="Lei T."/>
            <person name="Chen C."/>
            <person name="Chen H."/>
            <person name="Xu Z."/>
            <person name="Li H."/>
            <person name="Huang H."/>
            <person name="Zhang F."/>
            <person name="Xu H."/>
            <person name="Li N."/>
            <person name="Zhao C."/>
            <person name="Li S."/>
            <person name="Dong L."/>
            <person name="Huang Y."/>
            <person name="Li L."/>
            <person name="Xi Y."/>
            <person name="Qi Q."/>
            <person name="Li W."/>
            <person name="Zhang B."/>
            <person name="Hu W."/>
            <person name="Zhang Y."/>
            <person name="Tian X."/>
            <person name="Jiao Y."/>
            <person name="Liang X."/>
            <person name="Jin J."/>
            <person name="Gao L."/>
            <person name="Zheng W."/>
            <person name="Hao B."/>
            <person name="Liu S."/>
            <person name="Wang W."/>
            <person name="Yuan L."/>
            <person name="Cao M."/>
            <person name="McDermott J."/>
            <person name="Samudrala R."/>
            <person name="Wang J."/>
            <person name="Wong G.K."/>
            <person name="Yang H."/>
        </authorList>
    </citation>
    <scope>NUCLEOTIDE SEQUENCE [LARGE SCALE GENOMIC DNA]</scope>
    <source>
        <strain evidence="3">cv. 93-11</strain>
    </source>
</reference>
<accession>B8B302</accession>
<name>B8B302_ORYSI</name>
<feature type="transmembrane region" description="Helical" evidence="1">
    <location>
        <begin position="46"/>
        <end position="66"/>
    </location>
</feature>
<dbReference type="HOGENOM" id="CLU_2562441_0_0_1"/>
<dbReference type="AlphaFoldDB" id="B8B302"/>
<evidence type="ECO:0000313" key="2">
    <source>
        <dbReference type="EMBL" id="EEC80041.1"/>
    </source>
</evidence>
<gene>
    <name evidence="2" type="ORF">OsI_21731</name>
</gene>
<evidence type="ECO:0000313" key="3">
    <source>
        <dbReference type="Proteomes" id="UP000007015"/>
    </source>
</evidence>
<sequence>MARMRTATTARWRSRMEPDGTGYVGHVEADQGPLNSKVKMIAVSLLYVYILLWYYAVVETLIQLAVHKRGKIRSANTYPVKI</sequence>
<organism evidence="2 3">
    <name type="scientific">Oryza sativa subsp. indica</name>
    <name type="common">Rice</name>
    <dbReference type="NCBI Taxonomy" id="39946"/>
    <lineage>
        <taxon>Eukaryota</taxon>
        <taxon>Viridiplantae</taxon>
        <taxon>Streptophyta</taxon>
        <taxon>Embryophyta</taxon>
        <taxon>Tracheophyta</taxon>
        <taxon>Spermatophyta</taxon>
        <taxon>Magnoliopsida</taxon>
        <taxon>Liliopsida</taxon>
        <taxon>Poales</taxon>
        <taxon>Poaceae</taxon>
        <taxon>BOP clade</taxon>
        <taxon>Oryzoideae</taxon>
        <taxon>Oryzeae</taxon>
        <taxon>Oryzinae</taxon>
        <taxon>Oryza</taxon>
        <taxon>Oryza sativa</taxon>
    </lineage>
</organism>
<keyword evidence="1" id="KW-0812">Transmembrane</keyword>
<dbReference type="EMBL" id="CM000131">
    <property type="protein sequence ID" value="EEC80041.1"/>
    <property type="molecule type" value="Genomic_DNA"/>
</dbReference>
<dbReference type="Gramene" id="BGIOSGA021879-TA">
    <property type="protein sequence ID" value="BGIOSGA021879-PA"/>
    <property type="gene ID" value="BGIOSGA021879"/>
</dbReference>
<protein>
    <submittedName>
        <fullName evidence="2">Uncharacterized protein</fullName>
    </submittedName>
</protein>
<keyword evidence="1" id="KW-0472">Membrane</keyword>
<evidence type="ECO:0000256" key="1">
    <source>
        <dbReference type="SAM" id="Phobius"/>
    </source>
</evidence>
<keyword evidence="3" id="KW-1185">Reference proteome</keyword>
<keyword evidence="1" id="KW-1133">Transmembrane helix</keyword>
<proteinExistence type="predicted"/>
<dbReference type="Proteomes" id="UP000007015">
    <property type="component" value="Chromosome 6"/>
</dbReference>